<dbReference type="Proteomes" id="UP000658656">
    <property type="component" value="Unassembled WGS sequence"/>
</dbReference>
<dbReference type="AlphaFoldDB" id="A0A8H9J477"/>
<evidence type="ECO:0000313" key="3">
    <source>
        <dbReference type="Proteomes" id="UP000658656"/>
    </source>
</evidence>
<reference evidence="2" key="2">
    <citation type="submission" date="2020-09" db="EMBL/GenBank/DDBJ databases">
        <authorList>
            <person name="Sun Q."/>
            <person name="Zhou Y."/>
        </authorList>
    </citation>
    <scope>NUCLEOTIDE SEQUENCE</scope>
    <source>
        <strain evidence="2">CGMCC 4.7679</strain>
    </source>
</reference>
<accession>A0A8H9J477</accession>
<evidence type="ECO:0000313" key="2">
    <source>
        <dbReference type="EMBL" id="GHF85047.1"/>
    </source>
</evidence>
<evidence type="ECO:0000256" key="1">
    <source>
        <dbReference type="SAM" id="MobiDB-lite"/>
    </source>
</evidence>
<feature type="region of interest" description="Disordered" evidence="1">
    <location>
        <begin position="83"/>
        <end position="112"/>
    </location>
</feature>
<dbReference type="EMBL" id="BNAV01000018">
    <property type="protein sequence ID" value="GHF85047.1"/>
    <property type="molecule type" value="Genomic_DNA"/>
</dbReference>
<feature type="region of interest" description="Disordered" evidence="1">
    <location>
        <begin position="132"/>
        <end position="172"/>
    </location>
</feature>
<gene>
    <name evidence="2" type="ORF">GCM10017566_68800</name>
</gene>
<protein>
    <recommendedName>
        <fullName evidence="4">Helix-turn-helix domain containing protein</fullName>
    </recommendedName>
</protein>
<comment type="caution">
    <text evidence="2">The sequence shown here is derived from an EMBL/GenBank/DDBJ whole genome shotgun (WGS) entry which is preliminary data.</text>
</comment>
<keyword evidence="3" id="KW-1185">Reference proteome</keyword>
<evidence type="ECO:0008006" key="4">
    <source>
        <dbReference type="Google" id="ProtNLM"/>
    </source>
</evidence>
<sequence length="172" mass="18395">MSEGAASVRGMNIIEEHRTKIRAGENTYSIEVSAVPDGERPQRLIVSIGGADPQGESVVDGHLELAPAAAEALGSVLSETLRHHAAITEPGGRRTRARPASQGRPWTPKQDADLERRWIERVPIADIAAEFERSPGGIRARLPRVGCDPERPGEYLPEPPSQRSGGGGSPDS</sequence>
<name>A0A8H9J477_9PSEU</name>
<reference evidence="2" key="1">
    <citation type="journal article" date="2014" name="Int. J. Syst. Evol. Microbiol.">
        <title>Complete genome sequence of Corynebacterium casei LMG S-19264T (=DSM 44701T), isolated from a smear-ripened cheese.</title>
        <authorList>
            <consortium name="US DOE Joint Genome Institute (JGI-PGF)"/>
            <person name="Walter F."/>
            <person name="Albersmeier A."/>
            <person name="Kalinowski J."/>
            <person name="Ruckert C."/>
        </authorList>
    </citation>
    <scope>NUCLEOTIDE SEQUENCE</scope>
    <source>
        <strain evidence="2">CGMCC 4.7679</strain>
    </source>
</reference>
<organism evidence="2 3">
    <name type="scientific">Amycolatopsis bartoniae</name>
    <dbReference type="NCBI Taxonomy" id="941986"/>
    <lineage>
        <taxon>Bacteria</taxon>
        <taxon>Bacillati</taxon>
        <taxon>Actinomycetota</taxon>
        <taxon>Actinomycetes</taxon>
        <taxon>Pseudonocardiales</taxon>
        <taxon>Pseudonocardiaceae</taxon>
        <taxon>Amycolatopsis</taxon>
    </lineage>
</organism>
<proteinExistence type="predicted"/>